<evidence type="ECO:0000313" key="7">
    <source>
        <dbReference type="Proteomes" id="UP000015106"/>
    </source>
</evidence>
<dbReference type="Gramene" id="TuG1812G0100001904.01.T01">
    <property type="protein sequence ID" value="TuG1812G0100001904.01.T01"/>
    <property type="gene ID" value="TuG1812G0100001904.01"/>
</dbReference>
<dbReference type="PANTHER" id="PTHR31973">
    <property type="entry name" value="POLYPROTEIN, PUTATIVE-RELATED"/>
    <property type="match status" value="1"/>
</dbReference>
<keyword evidence="7" id="KW-1185">Reference proteome</keyword>
<feature type="domain" description="SWIM-type" evidence="5">
    <location>
        <begin position="106"/>
        <end position="138"/>
    </location>
</feature>
<accession>A0A8R7JZ51</accession>
<keyword evidence="2 4" id="KW-0863">Zinc-finger</keyword>
<reference evidence="6" key="3">
    <citation type="submission" date="2022-06" db="UniProtKB">
        <authorList>
            <consortium name="EnsemblPlants"/>
        </authorList>
    </citation>
    <scope>IDENTIFICATION</scope>
</reference>
<reference evidence="7" key="1">
    <citation type="journal article" date="2013" name="Nature">
        <title>Draft genome of the wheat A-genome progenitor Triticum urartu.</title>
        <authorList>
            <person name="Ling H.Q."/>
            <person name="Zhao S."/>
            <person name="Liu D."/>
            <person name="Wang J."/>
            <person name="Sun H."/>
            <person name="Zhang C."/>
            <person name="Fan H."/>
            <person name="Li D."/>
            <person name="Dong L."/>
            <person name="Tao Y."/>
            <person name="Gao C."/>
            <person name="Wu H."/>
            <person name="Li Y."/>
            <person name="Cui Y."/>
            <person name="Guo X."/>
            <person name="Zheng S."/>
            <person name="Wang B."/>
            <person name="Yu K."/>
            <person name="Liang Q."/>
            <person name="Yang W."/>
            <person name="Lou X."/>
            <person name="Chen J."/>
            <person name="Feng M."/>
            <person name="Jian J."/>
            <person name="Zhang X."/>
            <person name="Luo G."/>
            <person name="Jiang Y."/>
            <person name="Liu J."/>
            <person name="Wang Z."/>
            <person name="Sha Y."/>
            <person name="Zhang B."/>
            <person name="Wu H."/>
            <person name="Tang D."/>
            <person name="Shen Q."/>
            <person name="Xue P."/>
            <person name="Zou S."/>
            <person name="Wang X."/>
            <person name="Liu X."/>
            <person name="Wang F."/>
            <person name="Yang Y."/>
            <person name="An X."/>
            <person name="Dong Z."/>
            <person name="Zhang K."/>
            <person name="Zhang X."/>
            <person name="Luo M.C."/>
            <person name="Dvorak J."/>
            <person name="Tong Y."/>
            <person name="Wang J."/>
            <person name="Yang H."/>
            <person name="Li Z."/>
            <person name="Wang D."/>
            <person name="Zhang A."/>
            <person name="Wang J."/>
        </authorList>
    </citation>
    <scope>NUCLEOTIDE SEQUENCE</scope>
    <source>
        <strain evidence="7">cv. G1812</strain>
    </source>
</reference>
<sequence length="178" mass="20708">MDPNTWVRAYQQEFPKCDILLNNACEVFNKYILEARELPILSLIMTIKKQLMTRFYNKREEAETWDGTVRPKIKKRLEKNDDLSATCHASNAGDGIFQVDNKGRSYIVDIKALSCTCKRWDLNGIPCHHSVVCCKDKRIEPEDLVEKCYIIASFLKAYQPIIMPNRDERESGKRCMVQ</sequence>
<dbReference type="Pfam" id="PF04434">
    <property type="entry name" value="SWIM"/>
    <property type="match status" value="1"/>
</dbReference>
<evidence type="ECO:0000256" key="4">
    <source>
        <dbReference type="PROSITE-ProRule" id="PRU00325"/>
    </source>
</evidence>
<proteinExistence type="predicted"/>
<evidence type="ECO:0000313" key="6">
    <source>
        <dbReference type="EnsemblPlants" id="TuG1812G0100001904.01.T01"/>
    </source>
</evidence>
<dbReference type="PROSITE" id="PS50966">
    <property type="entry name" value="ZF_SWIM"/>
    <property type="match status" value="1"/>
</dbReference>
<dbReference type="GO" id="GO:0008270">
    <property type="term" value="F:zinc ion binding"/>
    <property type="evidence" value="ECO:0007669"/>
    <property type="project" value="UniProtKB-KW"/>
</dbReference>
<evidence type="ECO:0000259" key="5">
    <source>
        <dbReference type="PROSITE" id="PS50966"/>
    </source>
</evidence>
<dbReference type="PANTHER" id="PTHR31973:SF191">
    <property type="entry name" value="OS05G0489400 PROTEIN"/>
    <property type="match status" value="1"/>
</dbReference>
<evidence type="ECO:0000256" key="1">
    <source>
        <dbReference type="ARBA" id="ARBA00022723"/>
    </source>
</evidence>
<reference evidence="6" key="2">
    <citation type="submission" date="2018-03" db="EMBL/GenBank/DDBJ databases">
        <title>The Triticum urartu genome reveals the dynamic nature of wheat genome evolution.</title>
        <authorList>
            <person name="Ling H."/>
            <person name="Ma B."/>
            <person name="Shi X."/>
            <person name="Liu H."/>
            <person name="Dong L."/>
            <person name="Sun H."/>
            <person name="Cao Y."/>
            <person name="Gao Q."/>
            <person name="Zheng S."/>
            <person name="Li Y."/>
            <person name="Yu Y."/>
            <person name="Du H."/>
            <person name="Qi M."/>
            <person name="Li Y."/>
            <person name="Yu H."/>
            <person name="Cui Y."/>
            <person name="Wang N."/>
            <person name="Chen C."/>
            <person name="Wu H."/>
            <person name="Zhao Y."/>
            <person name="Zhang J."/>
            <person name="Li Y."/>
            <person name="Zhou W."/>
            <person name="Zhang B."/>
            <person name="Hu W."/>
            <person name="Eijk M."/>
            <person name="Tang J."/>
            <person name="Witsenboer H."/>
            <person name="Zhao S."/>
            <person name="Li Z."/>
            <person name="Zhang A."/>
            <person name="Wang D."/>
            <person name="Liang C."/>
        </authorList>
    </citation>
    <scope>NUCLEOTIDE SEQUENCE [LARGE SCALE GENOMIC DNA]</scope>
    <source>
        <strain evidence="6">cv. G1812</strain>
    </source>
</reference>
<dbReference type="EnsemblPlants" id="TuG1812G0100001904.01.T01">
    <property type="protein sequence ID" value="TuG1812G0100001904.01.T01"/>
    <property type="gene ID" value="TuG1812G0100001904.01"/>
</dbReference>
<dbReference type="AlphaFoldDB" id="A0A8R7JZ51"/>
<evidence type="ECO:0000256" key="2">
    <source>
        <dbReference type="ARBA" id="ARBA00022771"/>
    </source>
</evidence>
<organism evidence="6 7">
    <name type="scientific">Triticum urartu</name>
    <name type="common">Red wild einkorn</name>
    <name type="synonym">Crithodium urartu</name>
    <dbReference type="NCBI Taxonomy" id="4572"/>
    <lineage>
        <taxon>Eukaryota</taxon>
        <taxon>Viridiplantae</taxon>
        <taxon>Streptophyta</taxon>
        <taxon>Embryophyta</taxon>
        <taxon>Tracheophyta</taxon>
        <taxon>Spermatophyta</taxon>
        <taxon>Magnoliopsida</taxon>
        <taxon>Liliopsida</taxon>
        <taxon>Poales</taxon>
        <taxon>Poaceae</taxon>
        <taxon>BOP clade</taxon>
        <taxon>Pooideae</taxon>
        <taxon>Triticodae</taxon>
        <taxon>Triticeae</taxon>
        <taxon>Triticinae</taxon>
        <taxon>Triticum</taxon>
    </lineage>
</organism>
<dbReference type="InterPro" id="IPR006564">
    <property type="entry name" value="Znf_PMZ"/>
</dbReference>
<keyword evidence="1" id="KW-0479">Metal-binding</keyword>
<dbReference type="SMART" id="SM00575">
    <property type="entry name" value="ZnF_PMZ"/>
    <property type="match status" value="1"/>
</dbReference>
<dbReference type="Proteomes" id="UP000015106">
    <property type="component" value="Chromosome 1"/>
</dbReference>
<keyword evidence="3" id="KW-0862">Zinc</keyword>
<evidence type="ECO:0000256" key="3">
    <source>
        <dbReference type="ARBA" id="ARBA00022833"/>
    </source>
</evidence>
<protein>
    <recommendedName>
        <fullName evidence="5">SWIM-type domain-containing protein</fullName>
    </recommendedName>
</protein>
<dbReference type="InterPro" id="IPR007527">
    <property type="entry name" value="Znf_SWIM"/>
</dbReference>
<name>A0A8R7JZ51_TRIUA</name>